<feature type="domain" description="At3g05675-like ankyrin-like" evidence="4">
    <location>
        <begin position="141"/>
        <end position="364"/>
    </location>
</feature>
<accession>A0A835DT07</accession>
<dbReference type="Proteomes" id="UP000655225">
    <property type="component" value="Unassembled WGS sequence"/>
</dbReference>
<comment type="function">
    <text evidence="1">May act as a substrate-specific adapter of an E3 ubiquitin-protein ligase complex (CUL3-RBX1-BTB) which mediates the ubiquitination and subsequent proteasomal degradation of target proteins.</text>
</comment>
<evidence type="ECO:0000256" key="3">
    <source>
        <dbReference type="ARBA" id="ARBA00022786"/>
    </source>
</evidence>
<dbReference type="AlphaFoldDB" id="A0A835DT07"/>
<gene>
    <name evidence="5" type="ORF">HHK36_004252</name>
</gene>
<dbReference type="GO" id="GO:0016567">
    <property type="term" value="P:protein ubiquitination"/>
    <property type="evidence" value="ECO:0007669"/>
    <property type="project" value="UniProtKB-UniPathway"/>
</dbReference>
<sequence>MEGLGKSLGLSTTGHDSEARGLFHCIEGGEDVSRGRSTFKQSGGRRGASAREKRRLECTINYDRVGGNSAGLEKQSKQLLQDKVSAGIMFTRGVLSCLKYLEAVPWDENEEEKLKRLFTRFTFDDATTRDILARLYSLDSVDSQQHLAIQLVWLITNGTDLNARRELKSLVKDLLSKSSVYEGTADLSKEDLYLVCQSCLSSLECLLEEASDSIPEVRLTREPTVKPLIERISCQVDNLNWLLDILLEQQIAEEFVSIWMDQGELIRMHERASPMVRYELSRISAFVFIALGTGKLHCRSEVRSGVLQAWFEPMLSDFGWLQRCRKGLNIKELEEAMGQLLLTLPLKQQYLLFMEWFRCYSKNGFCVVDEPITEEKSMVQCSTVELDESDRAICSALWFVVLHLAIHLNNLFAIHLNIIFCAPAEKEKISGVSRGNQVNEDILGQHHSIWTVRELGII</sequence>
<dbReference type="UniPathway" id="UPA00143"/>
<evidence type="ECO:0000259" key="4">
    <source>
        <dbReference type="Pfam" id="PF25553"/>
    </source>
</evidence>
<keyword evidence="6" id="KW-1185">Reference proteome</keyword>
<dbReference type="PANTHER" id="PTHR31060:SF33">
    <property type="entry name" value="OS04G0278000 PROTEIN"/>
    <property type="match status" value="1"/>
</dbReference>
<evidence type="ECO:0000256" key="2">
    <source>
        <dbReference type="ARBA" id="ARBA00004906"/>
    </source>
</evidence>
<organism evidence="5 6">
    <name type="scientific">Tetracentron sinense</name>
    <name type="common">Spur-leaf</name>
    <dbReference type="NCBI Taxonomy" id="13715"/>
    <lineage>
        <taxon>Eukaryota</taxon>
        <taxon>Viridiplantae</taxon>
        <taxon>Streptophyta</taxon>
        <taxon>Embryophyta</taxon>
        <taxon>Tracheophyta</taxon>
        <taxon>Spermatophyta</taxon>
        <taxon>Magnoliopsida</taxon>
        <taxon>Trochodendrales</taxon>
        <taxon>Trochodendraceae</taxon>
        <taxon>Tetracentron</taxon>
    </lineage>
</organism>
<dbReference type="InterPro" id="IPR038920">
    <property type="entry name" value="At3g05675-like"/>
</dbReference>
<comment type="pathway">
    <text evidence="2">Protein modification; protein ubiquitination.</text>
</comment>
<proteinExistence type="predicted"/>
<dbReference type="EMBL" id="JABCRI010000002">
    <property type="protein sequence ID" value="KAF8411694.1"/>
    <property type="molecule type" value="Genomic_DNA"/>
</dbReference>
<dbReference type="OrthoDB" id="671361at2759"/>
<dbReference type="PANTHER" id="PTHR31060">
    <property type="entry name" value="OSJNBA0011J08.25 PROTEIN-RELATED"/>
    <property type="match status" value="1"/>
</dbReference>
<keyword evidence="3" id="KW-0833">Ubl conjugation pathway</keyword>
<dbReference type="InterPro" id="IPR058039">
    <property type="entry name" value="At3g05675-like_ankyrin"/>
</dbReference>
<comment type="caution">
    <text evidence="5">The sequence shown here is derived from an EMBL/GenBank/DDBJ whole genome shotgun (WGS) entry which is preliminary data.</text>
</comment>
<evidence type="ECO:0000313" key="5">
    <source>
        <dbReference type="EMBL" id="KAF8411694.1"/>
    </source>
</evidence>
<name>A0A835DT07_TETSI</name>
<evidence type="ECO:0000256" key="1">
    <source>
        <dbReference type="ARBA" id="ARBA00002668"/>
    </source>
</evidence>
<protein>
    <recommendedName>
        <fullName evidence="4">At3g05675-like ankyrin-like domain-containing protein</fullName>
    </recommendedName>
</protein>
<reference evidence="5 6" key="1">
    <citation type="submission" date="2020-04" db="EMBL/GenBank/DDBJ databases">
        <title>Plant Genome Project.</title>
        <authorList>
            <person name="Zhang R.-G."/>
        </authorList>
    </citation>
    <scope>NUCLEOTIDE SEQUENCE [LARGE SCALE GENOMIC DNA]</scope>
    <source>
        <strain evidence="5">YNK0</strain>
        <tissue evidence="5">Leaf</tissue>
    </source>
</reference>
<dbReference type="Pfam" id="PF25553">
    <property type="entry name" value="BTB-POZ_ANK-like"/>
    <property type="match status" value="1"/>
</dbReference>
<evidence type="ECO:0000313" key="6">
    <source>
        <dbReference type="Proteomes" id="UP000655225"/>
    </source>
</evidence>